<accession>A0A517QWL3</accession>
<dbReference type="Proteomes" id="UP000317318">
    <property type="component" value="Chromosome"/>
</dbReference>
<dbReference type="OrthoDB" id="350573at2"/>
<keyword evidence="5" id="KW-1185">Reference proteome</keyword>
<sequence>MDFRTYQNESLRTDQTPDDEKGKLVPLLGLAGEVGTLLSEYKKLLRDGSAHERFDEQVAEELGDLLWYIANVASKFDLDLEQVAKGNLEKTRGRWPEYALDDHGTLFDSDRSRLFDDDFPPDQQIPRQFTIQFKEQCEGDSVRVIISRDDRQIGDELTDNAYEDDGYRFHDVFHFSYAAMLGWSPIARKLLKVKRKADEQIDEVEDGARARIIEELISQLAYTYAREHKYLEGVGSLDYHLLKTIQSLVADREVKSRSLAEWEQAILAGYKVWRQVREHRGGTVEVDLPERRIAFLGPPGGEADIRT</sequence>
<protein>
    <submittedName>
        <fullName evidence="4">MazG nucleotide pyrophosphohydrolase domain protein</fullName>
    </submittedName>
</protein>
<reference evidence="4 5" key="1">
    <citation type="submission" date="2019-02" db="EMBL/GenBank/DDBJ databases">
        <title>Deep-cultivation of Planctomycetes and their phenomic and genomic characterization uncovers novel biology.</title>
        <authorList>
            <person name="Wiegand S."/>
            <person name="Jogler M."/>
            <person name="Boedeker C."/>
            <person name="Pinto D."/>
            <person name="Vollmers J."/>
            <person name="Rivas-Marin E."/>
            <person name="Kohn T."/>
            <person name="Peeters S.H."/>
            <person name="Heuer A."/>
            <person name="Rast P."/>
            <person name="Oberbeckmann S."/>
            <person name="Bunk B."/>
            <person name="Jeske O."/>
            <person name="Meyerdierks A."/>
            <person name="Storesund J.E."/>
            <person name="Kallscheuer N."/>
            <person name="Luecker S."/>
            <person name="Lage O.M."/>
            <person name="Pohl T."/>
            <person name="Merkel B.J."/>
            <person name="Hornburger P."/>
            <person name="Mueller R.-W."/>
            <person name="Bruemmer F."/>
            <person name="Labrenz M."/>
            <person name="Spormann A.M."/>
            <person name="Op den Camp H."/>
            <person name="Overmann J."/>
            <person name="Amann R."/>
            <person name="Jetten M.S.M."/>
            <person name="Mascher T."/>
            <person name="Medema M.H."/>
            <person name="Devos D.P."/>
            <person name="Kaster A.-K."/>
            <person name="Ovreas L."/>
            <person name="Rohde M."/>
            <person name="Galperin M.Y."/>
            <person name="Jogler C."/>
        </authorList>
    </citation>
    <scope>NUCLEOTIDE SEQUENCE [LARGE SCALE GENOMIC DNA]</scope>
    <source>
        <strain evidence="4 5">Pan189</strain>
    </source>
</reference>
<dbReference type="InterPro" id="IPR041407">
    <property type="entry name" value="MazG_C"/>
</dbReference>
<dbReference type="GO" id="GO:0016787">
    <property type="term" value="F:hydrolase activity"/>
    <property type="evidence" value="ECO:0007669"/>
    <property type="project" value="UniProtKB-KW"/>
</dbReference>
<evidence type="ECO:0000259" key="2">
    <source>
        <dbReference type="Pfam" id="PF03819"/>
    </source>
</evidence>
<dbReference type="AlphaFoldDB" id="A0A517QWL3"/>
<dbReference type="CDD" id="cd11541">
    <property type="entry name" value="NTP-PPase_u4"/>
    <property type="match status" value="1"/>
</dbReference>
<dbReference type="InterPro" id="IPR004518">
    <property type="entry name" value="MazG-like_dom"/>
</dbReference>
<evidence type="ECO:0000313" key="5">
    <source>
        <dbReference type="Proteomes" id="UP000317318"/>
    </source>
</evidence>
<dbReference type="SUPFAM" id="SSF101386">
    <property type="entry name" value="all-alpha NTP pyrophosphatases"/>
    <property type="match status" value="1"/>
</dbReference>
<feature type="compositionally biased region" description="Polar residues" evidence="1">
    <location>
        <begin position="1"/>
        <end position="14"/>
    </location>
</feature>
<dbReference type="InterPro" id="IPR011379">
    <property type="entry name" value="MazG-related_GP37"/>
</dbReference>
<feature type="region of interest" description="Disordered" evidence="1">
    <location>
        <begin position="1"/>
        <end position="20"/>
    </location>
</feature>
<evidence type="ECO:0000313" key="4">
    <source>
        <dbReference type="EMBL" id="QDT35960.1"/>
    </source>
</evidence>
<gene>
    <name evidence="4" type="ORF">Pan189_03150</name>
</gene>
<feature type="domain" description="NTP pyrophosphohydrolase MazG-like" evidence="2">
    <location>
        <begin position="54"/>
        <end position="97"/>
    </location>
</feature>
<keyword evidence="4" id="KW-0378">Hydrolase</keyword>
<feature type="domain" description="MazG C-terminal" evidence="3">
    <location>
        <begin position="112"/>
        <end position="296"/>
    </location>
</feature>
<name>A0A517QWL3_9PLAN</name>
<evidence type="ECO:0000256" key="1">
    <source>
        <dbReference type="SAM" id="MobiDB-lite"/>
    </source>
</evidence>
<evidence type="ECO:0000259" key="3">
    <source>
        <dbReference type="Pfam" id="PF18722"/>
    </source>
</evidence>
<organism evidence="4 5">
    <name type="scientific">Stratiformator vulcanicus</name>
    <dbReference type="NCBI Taxonomy" id="2527980"/>
    <lineage>
        <taxon>Bacteria</taxon>
        <taxon>Pseudomonadati</taxon>
        <taxon>Planctomycetota</taxon>
        <taxon>Planctomycetia</taxon>
        <taxon>Planctomycetales</taxon>
        <taxon>Planctomycetaceae</taxon>
        <taxon>Stratiformator</taxon>
    </lineage>
</organism>
<dbReference type="Pfam" id="PF18722">
    <property type="entry name" value="MazG_C"/>
    <property type="match status" value="1"/>
</dbReference>
<proteinExistence type="predicted"/>
<dbReference type="Pfam" id="PF03819">
    <property type="entry name" value="MazG"/>
    <property type="match status" value="1"/>
</dbReference>
<dbReference type="Gene3D" id="1.10.287.1080">
    <property type="entry name" value="MazG-like"/>
    <property type="match status" value="1"/>
</dbReference>
<dbReference type="KEGG" id="svp:Pan189_03150"/>
<dbReference type="RefSeq" id="WP_145362213.1">
    <property type="nucleotide sequence ID" value="NZ_CP036268.1"/>
</dbReference>
<dbReference type="EMBL" id="CP036268">
    <property type="protein sequence ID" value="QDT35960.1"/>
    <property type="molecule type" value="Genomic_DNA"/>
</dbReference>